<accession>A0ABP0TF82</accession>
<evidence type="ECO:0000313" key="5">
    <source>
        <dbReference type="EMBL" id="CAK9194510.1"/>
    </source>
</evidence>
<evidence type="ECO:0000256" key="1">
    <source>
        <dbReference type="ARBA" id="ARBA00023157"/>
    </source>
</evidence>
<reference evidence="5" key="1">
    <citation type="submission" date="2024-02" db="EMBL/GenBank/DDBJ databases">
        <authorList>
            <consortium name="ELIXIR-Norway"/>
            <consortium name="Elixir Norway"/>
        </authorList>
    </citation>
    <scope>NUCLEOTIDE SEQUENCE</scope>
</reference>
<dbReference type="InterPro" id="IPR017937">
    <property type="entry name" value="Thioredoxin_CS"/>
</dbReference>
<feature type="domain" description="Thioredoxin" evidence="4">
    <location>
        <begin position="45"/>
        <end position="176"/>
    </location>
</feature>
<comment type="similarity">
    <text evidence="2">Belongs to the thioredoxin family. Plant F-type subfamily.</text>
</comment>
<evidence type="ECO:0000256" key="2">
    <source>
        <dbReference type="ARBA" id="ARBA00038337"/>
    </source>
</evidence>
<dbReference type="Gene3D" id="3.40.30.10">
    <property type="entry name" value="Glutaredoxin"/>
    <property type="match status" value="1"/>
</dbReference>
<name>A0ABP0TF82_9BRYO</name>
<organism evidence="5 6">
    <name type="scientific">Sphagnum troendelagicum</name>
    <dbReference type="NCBI Taxonomy" id="128251"/>
    <lineage>
        <taxon>Eukaryota</taxon>
        <taxon>Viridiplantae</taxon>
        <taxon>Streptophyta</taxon>
        <taxon>Embryophyta</taxon>
        <taxon>Bryophyta</taxon>
        <taxon>Sphagnophytina</taxon>
        <taxon>Sphagnopsida</taxon>
        <taxon>Sphagnales</taxon>
        <taxon>Sphagnaceae</taxon>
        <taxon>Sphagnum</taxon>
    </lineage>
</organism>
<evidence type="ECO:0000313" key="6">
    <source>
        <dbReference type="Proteomes" id="UP001497512"/>
    </source>
</evidence>
<dbReference type="Proteomes" id="UP001497512">
    <property type="component" value="Chromosome 10"/>
</dbReference>
<dbReference type="SUPFAM" id="SSF52833">
    <property type="entry name" value="Thioredoxin-like"/>
    <property type="match status" value="1"/>
</dbReference>
<dbReference type="PROSITE" id="PS00194">
    <property type="entry name" value="THIOREDOXIN_1"/>
    <property type="match status" value="1"/>
</dbReference>
<dbReference type="CDD" id="cd02947">
    <property type="entry name" value="TRX_family"/>
    <property type="match status" value="1"/>
</dbReference>
<dbReference type="PROSITE" id="PS51352">
    <property type="entry name" value="THIOREDOXIN_2"/>
    <property type="match status" value="1"/>
</dbReference>
<feature type="compositionally biased region" description="Gly residues" evidence="3">
    <location>
        <begin position="1"/>
        <end position="12"/>
    </location>
</feature>
<feature type="compositionally biased region" description="Basic residues" evidence="3">
    <location>
        <begin position="16"/>
        <end position="26"/>
    </location>
</feature>
<dbReference type="Pfam" id="PF00085">
    <property type="entry name" value="Thioredoxin"/>
    <property type="match status" value="1"/>
</dbReference>
<keyword evidence="6" id="KW-1185">Reference proteome</keyword>
<feature type="region of interest" description="Disordered" evidence="3">
    <location>
        <begin position="1"/>
        <end position="36"/>
    </location>
</feature>
<dbReference type="PRINTS" id="PR00421">
    <property type="entry name" value="THIOREDOXIN"/>
</dbReference>
<dbReference type="EMBL" id="OZ019902">
    <property type="protein sequence ID" value="CAK9194510.1"/>
    <property type="molecule type" value="Genomic_DNA"/>
</dbReference>
<evidence type="ECO:0000256" key="3">
    <source>
        <dbReference type="SAM" id="MobiDB-lite"/>
    </source>
</evidence>
<keyword evidence="1" id="KW-1015">Disulfide bond</keyword>
<evidence type="ECO:0000259" key="4">
    <source>
        <dbReference type="PROSITE" id="PS51352"/>
    </source>
</evidence>
<dbReference type="InterPro" id="IPR036249">
    <property type="entry name" value="Thioredoxin-like_sf"/>
</dbReference>
<gene>
    <name evidence="5" type="ORF">CSSPTR1EN2_LOCUS2562</name>
</gene>
<sequence>MHRQGGRGGGAGETIKRRRERQRKQHSEHQPSPNPKAYRSLLQFATESDFQPHSLLLTEIPGMSGDHGLVHVVDSKTSWDLKVAESKNTHKIIVVDFTATWCGPCRIMSPIFIELSKKYPGLIFLKVDVDEVPDVTSTWEIRAMPTFLFIKEGKLIDKIVGANKDELDRKVQHYASQSKS</sequence>
<proteinExistence type="inferred from homology"/>
<dbReference type="InterPro" id="IPR013766">
    <property type="entry name" value="Thioredoxin_domain"/>
</dbReference>
<protein>
    <recommendedName>
        <fullName evidence="4">Thioredoxin domain-containing protein</fullName>
    </recommendedName>
</protein>
<dbReference type="PANTHER" id="PTHR46115">
    <property type="entry name" value="THIOREDOXIN-LIKE PROTEIN 1"/>
    <property type="match status" value="1"/>
</dbReference>